<dbReference type="RefSeq" id="WP_281386163.1">
    <property type="nucleotide sequence ID" value="NZ_JACHXN010000028.1"/>
</dbReference>
<dbReference type="EMBL" id="JACHXN010000028">
    <property type="protein sequence ID" value="MBB3149159.1"/>
    <property type="molecule type" value="Genomic_DNA"/>
</dbReference>
<organism evidence="1 2">
    <name type="scientific">Phyllobacterium trifolii</name>
    <dbReference type="NCBI Taxonomy" id="300193"/>
    <lineage>
        <taxon>Bacteria</taxon>
        <taxon>Pseudomonadati</taxon>
        <taxon>Pseudomonadota</taxon>
        <taxon>Alphaproteobacteria</taxon>
        <taxon>Hyphomicrobiales</taxon>
        <taxon>Phyllobacteriaceae</taxon>
        <taxon>Phyllobacterium</taxon>
    </lineage>
</organism>
<protein>
    <submittedName>
        <fullName evidence="1">Uncharacterized protein</fullName>
    </submittedName>
</protein>
<sequence length="41" mass="4087">MVVGASRPDLAAVIAQCAVVDGLAAAVKAPPVLALRWMLAA</sequence>
<keyword evidence="2" id="KW-1185">Reference proteome</keyword>
<dbReference type="AlphaFoldDB" id="A0A839UKX3"/>
<evidence type="ECO:0000313" key="1">
    <source>
        <dbReference type="EMBL" id="MBB3149159.1"/>
    </source>
</evidence>
<dbReference type="Proteomes" id="UP000554520">
    <property type="component" value="Unassembled WGS sequence"/>
</dbReference>
<evidence type="ECO:0000313" key="2">
    <source>
        <dbReference type="Proteomes" id="UP000554520"/>
    </source>
</evidence>
<name>A0A839UKX3_9HYPH</name>
<comment type="caution">
    <text evidence="1">The sequence shown here is derived from an EMBL/GenBank/DDBJ whole genome shotgun (WGS) entry which is preliminary data.</text>
</comment>
<accession>A0A839UKX3</accession>
<reference evidence="1 2" key="1">
    <citation type="submission" date="2020-08" db="EMBL/GenBank/DDBJ databases">
        <title>Genomic Encyclopedia of Type Strains, Phase III (KMG-III): the genomes of soil and plant-associated and newly described type strains.</title>
        <authorList>
            <person name="Whitman W."/>
        </authorList>
    </citation>
    <scope>NUCLEOTIDE SEQUENCE [LARGE SCALE GENOMIC DNA]</scope>
    <source>
        <strain evidence="1 2">CECT 7015</strain>
    </source>
</reference>
<gene>
    <name evidence="1" type="ORF">FHS21_005611</name>
</gene>
<proteinExistence type="predicted"/>